<dbReference type="RefSeq" id="WP_171472808.1">
    <property type="nucleotide sequence ID" value="NZ_CP053452.2"/>
</dbReference>
<keyword evidence="3" id="KW-1185">Reference proteome</keyword>
<dbReference type="EMBL" id="CP053452">
    <property type="protein sequence ID" value="QJW97441.1"/>
    <property type="molecule type" value="Genomic_DNA"/>
</dbReference>
<accession>A0A6M5YVV7</accession>
<evidence type="ECO:0000313" key="2">
    <source>
        <dbReference type="EMBL" id="QJW97441.1"/>
    </source>
</evidence>
<dbReference type="SUPFAM" id="SSF52980">
    <property type="entry name" value="Restriction endonuclease-like"/>
    <property type="match status" value="1"/>
</dbReference>
<reference evidence="3" key="1">
    <citation type="submission" date="2020-05" db="EMBL/GenBank/DDBJ databases">
        <title>Frigoriglobus tundricola gen. nov., sp. nov., a psychrotolerant cellulolytic planctomycete of the family Gemmataceae with two divergent copies of 16S rRNA gene.</title>
        <authorList>
            <person name="Kulichevskaya I.S."/>
            <person name="Ivanova A.A."/>
            <person name="Naumoff D.G."/>
            <person name="Beletsky A.V."/>
            <person name="Rijpstra W.I.C."/>
            <person name="Sinninghe Damste J.S."/>
            <person name="Mardanov A.V."/>
            <person name="Ravin N.V."/>
            <person name="Dedysh S.N."/>
        </authorList>
    </citation>
    <scope>NUCLEOTIDE SEQUENCE [LARGE SCALE GENOMIC DNA]</scope>
    <source>
        <strain evidence="3">PL17</strain>
    </source>
</reference>
<sequence length="120" mass="12637">MGSDIGTDNDPGPDLAVVPGGMRDYATATPTRAILIVEIAHTTLAIDTTTKAELYATAGVPEYWVLDLEHRQLIVFRDPQPLPQGLGATAYKTHLTLGPTDHVSLLAAPNAGVLVGNLLP</sequence>
<proteinExistence type="predicted"/>
<dbReference type="CDD" id="cd06260">
    <property type="entry name" value="DUF820-like"/>
    <property type="match status" value="1"/>
</dbReference>
<dbReference type="GO" id="GO:0004519">
    <property type="term" value="F:endonuclease activity"/>
    <property type="evidence" value="ECO:0007669"/>
    <property type="project" value="UniProtKB-KW"/>
</dbReference>
<organism evidence="2 3">
    <name type="scientific">Frigoriglobus tundricola</name>
    <dbReference type="NCBI Taxonomy" id="2774151"/>
    <lineage>
        <taxon>Bacteria</taxon>
        <taxon>Pseudomonadati</taxon>
        <taxon>Planctomycetota</taxon>
        <taxon>Planctomycetia</taxon>
        <taxon>Gemmatales</taxon>
        <taxon>Gemmataceae</taxon>
        <taxon>Frigoriglobus</taxon>
    </lineage>
</organism>
<feature type="domain" description="Putative restriction endonuclease" evidence="1">
    <location>
        <begin position="4"/>
        <end position="81"/>
    </location>
</feature>
<dbReference type="AlphaFoldDB" id="A0A6M5YVV7"/>
<dbReference type="Proteomes" id="UP000503447">
    <property type="component" value="Chromosome"/>
</dbReference>
<dbReference type="PANTHER" id="PTHR35400:SF1">
    <property type="entry name" value="SLR1083 PROTEIN"/>
    <property type="match status" value="1"/>
</dbReference>
<dbReference type="InterPro" id="IPR011335">
    <property type="entry name" value="Restrct_endonuc-II-like"/>
</dbReference>
<keyword evidence="2" id="KW-0540">Nuclease</keyword>
<keyword evidence="2" id="KW-0378">Hydrolase</keyword>
<dbReference type="Pfam" id="PF05685">
    <property type="entry name" value="Uma2"/>
    <property type="match status" value="1"/>
</dbReference>
<dbReference type="InterPro" id="IPR012296">
    <property type="entry name" value="Nuclease_put_TT1808"/>
</dbReference>
<dbReference type="Gene3D" id="3.90.1570.10">
    <property type="entry name" value="tt1808, chain A"/>
    <property type="match status" value="1"/>
</dbReference>
<evidence type="ECO:0000313" key="3">
    <source>
        <dbReference type="Proteomes" id="UP000503447"/>
    </source>
</evidence>
<dbReference type="KEGG" id="ftj:FTUN_5015"/>
<name>A0A6M5YVV7_9BACT</name>
<dbReference type="InterPro" id="IPR008538">
    <property type="entry name" value="Uma2"/>
</dbReference>
<gene>
    <name evidence="2" type="ORF">FTUN_5015</name>
</gene>
<keyword evidence="2" id="KW-0255">Endonuclease</keyword>
<evidence type="ECO:0000259" key="1">
    <source>
        <dbReference type="Pfam" id="PF05685"/>
    </source>
</evidence>
<protein>
    <submittedName>
        <fullName evidence="2">Uma2 family endonuclease</fullName>
    </submittedName>
</protein>
<dbReference type="PANTHER" id="PTHR35400">
    <property type="entry name" value="SLR1083 PROTEIN"/>
    <property type="match status" value="1"/>
</dbReference>